<evidence type="ECO:0000256" key="1">
    <source>
        <dbReference type="SAM" id="Phobius"/>
    </source>
</evidence>
<reference evidence="2 3" key="1">
    <citation type="journal article" date="2019" name="Int. J. Syst. Evol. Microbiol.">
        <title>Anaerobacillus alkaliphilus sp. nov., a novel alkaliphilic and moderately halophilic bacterium.</title>
        <authorList>
            <person name="Borsodi A.K."/>
            <person name="Aszalos J.M."/>
            <person name="Bihari P."/>
            <person name="Nagy I."/>
            <person name="Schumann P."/>
            <person name="Sproer C."/>
            <person name="Kovacs A.L."/>
            <person name="Boka K."/>
            <person name="Dobosy P."/>
            <person name="Ovari M."/>
            <person name="Szili-Kovacs T."/>
            <person name="Toth E."/>
        </authorList>
    </citation>
    <scope>NUCLEOTIDE SEQUENCE [LARGE SCALE GENOMIC DNA]</scope>
    <source>
        <strain evidence="2 3">B16-10</strain>
    </source>
</reference>
<protein>
    <submittedName>
        <fullName evidence="2">Uncharacterized protein</fullName>
    </submittedName>
</protein>
<feature type="transmembrane region" description="Helical" evidence="1">
    <location>
        <begin position="136"/>
        <end position="169"/>
    </location>
</feature>
<feature type="transmembrane region" description="Helical" evidence="1">
    <location>
        <begin position="181"/>
        <end position="202"/>
    </location>
</feature>
<gene>
    <name evidence="2" type="ORF">DS745_23345</name>
</gene>
<dbReference type="EMBL" id="QOUX01000047">
    <property type="protein sequence ID" value="RXI96638.1"/>
    <property type="molecule type" value="Genomic_DNA"/>
</dbReference>
<keyword evidence="1" id="KW-0472">Membrane</keyword>
<keyword evidence="1" id="KW-1133">Transmembrane helix</keyword>
<organism evidence="2 3">
    <name type="scientific">Anaerobacillus alkaliphilus</name>
    <dbReference type="NCBI Taxonomy" id="1548597"/>
    <lineage>
        <taxon>Bacteria</taxon>
        <taxon>Bacillati</taxon>
        <taxon>Bacillota</taxon>
        <taxon>Bacilli</taxon>
        <taxon>Bacillales</taxon>
        <taxon>Bacillaceae</taxon>
        <taxon>Anaerobacillus</taxon>
    </lineage>
</organism>
<keyword evidence="3" id="KW-1185">Reference proteome</keyword>
<feature type="transmembrane region" description="Helical" evidence="1">
    <location>
        <begin position="62"/>
        <end position="84"/>
    </location>
</feature>
<keyword evidence="1" id="KW-0812">Transmembrane</keyword>
<dbReference type="Proteomes" id="UP000290649">
    <property type="component" value="Unassembled WGS sequence"/>
</dbReference>
<dbReference type="AlphaFoldDB" id="A0A4Q0VMV6"/>
<proteinExistence type="predicted"/>
<comment type="caution">
    <text evidence="2">The sequence shown here is derived from an EMBL/GenBank/DDBJ whole genome shotgun (WGS) entry which is preliminary data.</text>
</comment>
<evidence type="ECO:0000313" key="3">
    <source>
        <dbReference type="Proteomes" id="UP000290649"/>
    </source>
</evidence>
<accession>A0A4Q0VMV6</accession>
<evidence type="ECO:0000313" key="2">
    <source>
        <dbReference type="EMBL" id="RXI96638.1"/>
    </source>
</evidence>
<name>A0A4Q0VMV6_9BACI</name>
<feature type="transmembrane region" description="Helical" evidence="1">
    <location>
        <begin position="104"/>
        <end position="124"/>
    </location>
</feature>
<sequence>MKVLLVYQNYENINLLIVKVILIYTGVERIFTRFFPTVNNLVKIYYDRFIIISYKGASMPKVLFYLLTKLAAAGFTITMMFVFTYFSNGLDMFRLLETISGVDLWFIVFGYGIGCSLLIDLIALKLHFRKFNVKIVLYVISGYAFFMISAINIFDVFAGTVGAVCALVFYFATHIAREYKWFLYVFALVIPIGFLLLTNIDFTQKKNWVEDRNDFTYTASFSYFNGIHEIPLYLEEGQRFTYESDIKNRAQGGYSFYVLDEKNDYVGFIENEDNHIFEVQASGMYRIVVKGNKRENGGFKITWEIEE</sequence>